<dbReference type="Gene3D" id="1.20.1280.290">
    <property type="match status" value="2"/>
</dbReference>
<feature type="transmembrane region" description="Helical" evidence="9">
    <location>
        <begin position="55"/>
        <end position="80"/>
    </location>
</feature>
<dbReference type="PANTHER" id="PTHR12226:SF2">
    <property type="entry name" value="MANNOSE-P-DOLICHOL UTILIZATION DEFECT 1 PROTEIN"/>
    <property type="match status" value="1"/>
</dbReference>
<keyword evidence="4" id="KW-0677">Repeat</keyword>
<proteinExistence type="inferred from homology"/>
<dbReference type="EMBL" id="ADBJ01000004">
    <property type="protein sequence ID" value="EFA85890.1"/>
    <property type="molecule type" value="Genomic_DNA"/>
</dbReference>
<dbReference type="PANTHER" id="PTHR12226">
    <property type="entry name" value="MANNOSE-P-DOLICHOL UTILIZATION DEFECT 1 LEC35 -RELATED"/>
    <property type="match status" value="1"/>
</dbReference>
<gene>
    <name evidence="10" type="primary">mpdu1</name>
    <name evidence="10" type="ORF">PPL_01122</name>
</gene>
<evidence type="ECO:0000256" key="8">
    <source>
        <dbReference type="PIRNR" id="PIRNR023381"/>
    </source>
</evidence>
<dbReference type="FunCoup" id="D3AY63">
    <property type="interactions" value="192"/>
</dbReference>
<feature type="transmembrane region" description="Helical" evidence="9">
    <location>
        <begin position="113"/>
        <end position="130"/>
    </location>
</feature>
<organism evidence="10 11">
    <name type="scientific">Heterostelium pallidum (strain ATCC 26659 / Pp 5 / PN500)</name>
    <name type="common">Cellular slime mold</name>
    <name type="synonym">Polysphondylium pallidum</name>
    <dbReference type="NCBI Taxonomy" id="670386"/>
    <lineage>
        <taxon>Eukaryota</taxon>
        <taxon>Amoebozoa</taxon>
        <taxon>Evosea</taxon>
        <taxon>Eumycetozoa</taxon>
        <taxon>Dictyostelia</taxon>
        <taxon>Acytosteliales</taxon>
        <taxon>Acytosteliaceae</taxon>
        <taxon>Heterostelium</taxon>
    </lineage>
</organism>
<keyword evidence="3 8" id="KW-0812">Transmembrane</keyword>
<feature type="transmembrane region" description="Helical" evidence="9">
    <location>
        <begin position="166"/>
        <end position="186"/>
    </location>
</feature>
<dbReference type="InterPro" id="IPR006603">
    <property type="entry name" value="PQ-loop_rpt"/>
</dbReference>
<accession>D3AY63</accession>
<evidence type="ECO:0000256" key="4">
    <source>
        <dbReference type="ARBA" id="ARBA00022737"/>
    </source>
</evidence>
<dbReference type="InterPro" id="IPR016817">
    <property type="entry name" value="MannP-dilichol_defect-1"/>
</dbReference>
<feature type="transmembrane region" description="Helical" evidence="9">
    <location>
        <begin position="136"/>
        <end position="154"/>
    </location>
</feature>
<keyword evidence="2" id="KW-0813">Transport</keyword>
<protein>
    <recommendedName>
        <fullName evidence="8">Mannose-P-dolichol utilization defect 1 protein homolog</fullName>
    </recommendedName>
</protein>
<comment type="caution">
    <text evidence="10">The sequence shown here is derived from an EMBL/GenBank/DDBJ whole genome shotgun (WGS) entry which is preliminary data.</text>
</comment>
<evidence type="ECO:0000313" key="11">
    <source>
        <dbReference type="Proteomes" id="UP000001396"/>
    </source>
</evidence>
<dbReference type="Pfam" id="PF04193">
    <property type="entry name" value="PQ-loop"/>
    <property type="match status" value="2"/>
</dbReference>
<feature type="transmembrane region" description="Helical" evidence="9">
    <location>
        <begin position="25"/>
        <end position="43"/>
    </location>
</feature>
<dbReference type="GeneID" id="31356652"/>
<keyword evidence="11" id="KW-1185">Reference proteome</keyword>
<reference evidence="10 11" key="1">
    <citation type="journal article" date="2011" name="Genome Res.">
        <title>Phylogeny-wide analysis of social amoeba genomes highlights ancient origins for complex intercellular communication.</title>
        <authorList>
            <person name="Heidel A.J."/>
            <person name="Lawal H.M."/>
            <person name="Felder M."/>
            <person name="Schilde C."/>
            <person name="Helps N.R."/>
            <person name="Tunggal B."/>
            <person name="Rivero F."/>
            <person name="John U."/>
            <person name="Schleicher M."/>
            <person name="Eichinger L."/>
            <person name="Platzer M."/>
            <person name="Noegel A.A."/>
            <person name="Schaap P."/>
            <person name="Gloeckner G."/>
        </authorList>
    </citation>
    <scope>NUCLEOTIDE SEQUENCE [LARGE SCALE GENOMIC DNA]</scope>
    <source>
        <strain evidence="11">ATCC 26659 / Pp 5 / PN500</strain>
    </source>
</reference>
<evidence type="ECO:0000256" key="9">
    <source>
        <dbReference type="SAM" id="Phobius"/>
    </source>
</evidence>
<evidence type="ECO:0000313" key="10">
    <source>
        <dbReference type="EMBL" id="EFA85890.1"/>
    </source>
</evidence>
<name>D3AY63_HETP5</name>
<dbReference type="InParanoid" id="D3AY63"/>
<dbReference type="SMART" id="SM00679">
    <property type="entry name" value="CTNS"/>
    <property type="match status" value="2"/>
</dbReference>
<evidence type="ECO:0000256" key="7">
    <source>
        <dbReference type="ARBA" id="ARBA00038475"/>
    </source>
</evidence>
<comment type="similarity">
    <text evidence="7 8">Belongs to the MPDU1 (TC 2.A.43.3) family.</text>
</comment>
<dbReference type="GO" id="GO:0016020">
    <property type="term" value="C:membrane"/>
    <property type="evidence" value="ECO:0007669"/>
    <property type="project" value="UniProtKB-SubCell"/>
</dbReference>
<comment type="subcellular location">
    <subcellularLocation>
        <location evidence="1 8">Membrane</location>
        <topology evidence="1 8">Multi-pass membrane protein</topology>
    </subcellularLocation>
</comment>
<evidence type="ECO:0000256" key="6">
    <source>
        <dbReference type="ARBA" id="ARBA00023136"/>
    </source>
</evidence>
<evidence type="ECO:0000256" key="5">
    <source>
        <dbReference type="ARBA" id="ARBA00022989"/>
    </source>
</evidence>
<evidence type="ECO:0000256" key="3">
    <source>
        <dbReference type="ARBA" id="ARBA00022692"/>
    </source>
</evidence>
<evidence type="ECO:0000256" key="2">
    <source>
        <dbReference type="ARBA" id="ARBA00022448"/>
    </source>
</evidence>
<dbReference type="STRING" id="670386.D3AY63"/>
<dbReference type="OMA" id="LQVLYYW"/>
<feature type="transmembrane region" description="Helical" evidence="9">
    <location>
        <begin position="86"/>
        <end position="106"/>
    </location>
</feature>
<dbReference type="AlphaFoldDB" id="D3AY63"/>
<keyword evidence="5 8" id="KW-1133">Transmembrane helix</keyword>
<dbReference type="RefSeq" id="XP_020437996.1">
    <property type="nucleotide sequence ID" value="XM_020572138.1"/>
</dbReference>
<feature type="transmembrane region" description="Helical" evidence="9">
    <location>
        <begin position="198"/>
        <end position="219"/>
    </location>
</feature>
<dbReference type="Proteomes" id="UP000001396">
    <property type="component" value="Unassembled WGS sequence"/>
</dbReference>
<evidence type="ECO:0000256" key="1">
    <source>
        <dbReference type="ARBA" id="ARBA00004141"/>
    </source>
</evidence>
<dbReference type="PIRSF" id="PIRSF023381">
    <property type="entry name" value="MannP-dilichol_defect-1p"/>
    <property type="match status" value="1"/>
</dbReference>
<sequence>MESILTQVDVLIKTYLGPQWDLSMVISKALGYGIVVFSMILKLPQIQKLVSSRDATGVSLLSVVLETMVFTISVLSGVLLKYPFSTYGESVFILAQNIIIVYLVFLYKNKIGAMFWAGVVTYLAVVYGVVQVANRELLLILTSANIGVAIFSKIPQLFMNFREKSVGQLSFVTTLLNFIGSLVRVFTTLKEIPDKIVLLSYSVGAGLNLLMLIQFILYWNNKTPTRKVVQPGKKKQQ</sequence>
<keyword evidence="6 8" id="KW-0472">Membrane</keyword>